<evidence type="ECO:0000256" key="1">
    <source>
        <dbReference type="SAM" id="MobiDB-lite"/>
    </source>
</evidence>
<name>A0A4P7NKP5_PYROR</name>
<dbReference type="Proteomes" id="UP000294847">
    <property type="component" value="Chromosome 5"/>
</dbReference>
<accession>A0A4P7NKP5</accession>
<dbReference type="EMBL" id="CP034208">
    <property type="protein sequence ID" value="QBZ62673.1"/>
    <property type="molecule type" value="Genomic_DNA"/>
</dbReference>
<reference evidence="2 3" key="1">
    <citation type="journal article" date="2019" name="Mol. Biol. Evol.">
        <title>Blast fungal genomes show frequent chromosomal changes, gene gains and losses, and effector gene turnover.</title>
        <authorList>
            <person name="Gomez Luciano L.B."/>
            <person name="Jason Tsai I."/>
            <person name="Chuma I."/>
            <person name="Tosa Y."/>
            <person name="Chen Y.H."/>
            <person name="Li J.Y."/>
            <person name="Li M.Y."/>
            <person name="Jade Lu M.Y."/>
            <person name="Nakayashiki H."/>
            <person name="Li W.H."/>
        </authorList>
    </citation>
    <scope>NUCLEOTIDE SEQUENCE [LARGE SCALE GENOMIC DNA]</scope>
    <source>
        <strain evidence="2">MZ5-1-6</strain>
    </source>
</reference>
<feature type="compositionally biased region" description="Polar residues" evidence="1">
    <location>
        <begin position="10"/>
        <end position="20"/>
    </location>
</feature>
<protein>
    <submittedName>
        <fullName evidence="2">Uncharacterized protein</fullName>
    </submittedName>
</protein>
<gene>
    <name evidence="2" type="ORF">PoMZ_11556</name>
</gene>
<proteinExistence type="predicted"/>
<sequence>MSPRRMGKNSMWQKAGTLNVSPHDGYPWRSHVTNLGVQERSESPENVRI</sequence>
<evidence type="ECO:0000313" key="3">
    <source>
        <dbReference type="Proteomes" id="UP000294847"/>
    </source>
</evidence>
<organism evidence="2 3">
    <name type="scientific">Pyricularia oryzae</name>
    <name type="common">Rice blast fungus</name>
    <name type="synonym">Magnaporthe oryzae</name>
    <dbReference type="NCBI Taxonomy" id="318829"/>
    <lineage>
        <taxon>Eukaryota</taxon>
        <taxon>Fungi</taxon>
        <taxon>Dikarya</taxon>
        <taxon>Ascomycota</taxon>
        <taxon>Pezizomycotina</taxon>
        <taxon>Sordariomycetes</taxon>
        <taxon>Sordariomycetidae</taxon>
        <taxon>Magnaporthales</taxon>
        <taxon>Pyriculariaceae</taxon>
        <taxon>Pyricularia</taxon>
    </lineage>
</organism>
<feature type="region of interest" description="Disordered" evidence="1">
    <location>
        <begin position="1"/>
        <end position="28"/>
    </location>
</feature>
<evidence type="ECO:0000313" key="2">
    <source>
        <dbReference type="EMBL" id="QBZ62673.1"/>
    </source>
</evidence>
<dbReference type="AlphaFoldDB" id="A0A4P7NKP5"/>
<dbReference type="VEuPathDB" id="FungiDB:M_BR32_EuGene_00023701"/>